<dbReference type="InterPro" id="IPR037056">
    <property type="entry name" value="RNase_H1_N_sf"/>
</dbReference>
<dbReference type="EMBL" id="JACGCI010000035">
    <property type="protein sequence ID" value="KAF6754361.1"/>
    <property type="molecule type" value="Genomic_DNA"/>
</dbReference>
<evidence type="ECO:0000256" key="2">
    <source>
        <dbReference type="ARBA" id="ARBA00005300"/>
    </source>
</evidence>
<evidence type="ECO:0000259" key="9">
    <source>
        <dbReference type="PROSITE" id="PS50879"/>
    </source>
</evidence>
<sequence length="315" mass="34474">MLLGKASVPGSIQPGGDCEDQTKGYNNAKYKKFPTRAQAEAFVRGEDEPAGAAESTAGRSVGQQPSGSVIVSPDADIEGDVVYSDGACKGNGQRGSVAGIGVWWGPNDARCVMSLPHPGRYMTVTTRNIAERCPGDQTNNRAELIAILRVLEETPVSKTPLLIKTDSQYSIKCFEQWIKNWKRNGWKNSKGEPVKNDGIIRLIEAHLDRRGKFGQKVRFAYVKGHSGDVGNDGADYQANLGAMMPFVAERDWKEDLEELLMDTLLEEAERETAPAPPPEARKRSRVSSASSPVFKRSRTLLFTTTDLEDASQKLS</sequence>
<evidence type="ECO:0000313" key="11">
    <source>
        <dbReference type="Proteomes" id="UP000521943"/>
    </source>
</evidence>
<dbReference type="Pfam" id="PF00075">
    <property type="entry name" value="RNase_H"/>
    <property type="match status" value="1"/>
</dbReference>
<dbReference type="InterPro" id="IPR036397">
    <property type="entry name" value="RNaseH_sf"/>
</dbReference>
<keyword evidence="5" id="KW-0479">Metal-binding</keyword>
<feature type="domain" description="RNase H type-1" evidence="9">
    <location>
        <begin position="76"/>
        <end position="243"/>
    </location>
</feature>
<reference evidence="10 11" key="1">
    <citation type="submission" date="2020-07" db="EMBL/GenBank/DDBJ databases">
        <title>Comparative genomics of pyrophilous fungi reveals a link between fire events and developmental genes.</title>
        <authorList>
            <consortium name="DOE Joint Genome Institute"/>
            <person name="Steindorff A.S."/>
            <person name="Carver A."/>
            <person name="Calhoun S."/>
            <person name="Stillman K."/>
            <person name="Liu H."/>
            <person name="Lipzen A."/>
            <person name="Pangilinan J."/>
            <person name="Labutti K."/>
            <person name="Bruns T.D."/>
            <person name="Grigoriev I.V."/>
        </authorList>
    </citation>
    <scope>NUCLEOTIDE SEQUENCE [LARGE SCALE GENOMIC DNA]</scope>
    <source>
        <strain evidence="10 11">CBS 144469</strain>
    </source>
</reference>
<comment type="catalytic activity">
    <reaction evidence="1">
        <text>Endonucleolytic cleavage to 5'-phosphomonoester.</text>
        <dbReference type="EC" id="3.1.26.4"/>
    </reaction>
</comment>
<keyword evidence="6" id="KW-0255">Endonuclease</keyword>
<dbReference type="InterPro" id="IPR011320">
    <property type="entry name" value="RNase_H1_N"/>
</dbReference>
<dbReference type="AlphaFoldDB" id="A0A8H6HWU5"/>
<dbReference type="SUPFAM" id="SSF53098">
    <property type="entry name" value="Ribonuclease H-like"/>
    <property type="match status" value="1"/>
</dbReference>
<evidence type="ECO:0000256" key="6">
    <source>
        <dbReference type="ARBA" id="ARBA00022759"/>
    </source>
</evidence>
<dbReference type="GO" id="GO:0004523">
    <property type="term" value="F:RNA-DNA hybrid ribonuclease activity"/>
    <property type="evidence" value="ECO:0007669"/>
    <property type="project" value="UniProtKB-EC"/>
</dbReference>
<dbReference type="GO" id="GO:0043137">
    <property type="term" value="P:DNA replication, removal of RNA primer"/>
    <property type="evidence" value="ECO:0007669"/>
    <property type="project" value="TreeGrafter"/>
</dbReference>
<feature type="region of interest" description="Disordered" evidence="8">
    <location>
        <begin position="45"/>
        <end position="69"/>
    </location>
</feature>
<dbReference type="OrthoDB" id="245563at2759"/>
<evidence type="ECO:0000256" key="1">
    <source>
        <dbReference type="ARBA" id="ARBA00000077"/>
    </source>
</evidence>
<dbReference type="PANTHER" id="PTHR10642:SF26">
    <property type="entry name" value="RIBONUCLEASE H1"/>
    <property type="match status" value="1"/>
</dbReference>
<keyword evidence="11" id="KW-1185">Reference proteome</keyword>
<proteinExistence type="inferred from homology"/>
<keyword evidence="4" id="KW-0540">Nuclease</keyword>
<dbReference type="CDD" id="cd09280">
    <property type="entry name" value="RNase_HI_eukaryote_like"/>
    <property type="match status" value="1"/>
</dbReference>
<evidence type="ECO:0000256" key="3">
    <source>
        <dbReference type="ARBA" id="ARBA00012180"/>
    </source>
</evidence>
<comment type="similarity">
    <text evidence="2">Belongs to the RNase H family.</text>
</comment>
<keyword evidence="7" id="KW-0378">Hydrolase</keyword>
<gene>
    <name evidence="10" type="ORF">DFP72DRAFT_384336</name>
</gene>
<evidence type="ECO:0000256" key="8">
    <source>
        <dbReference type="SAM" id="MobiDB-lite"/>
    </source>
</evidence>
<feature type="compositionally biased region" description="Polar residues" evidence="8">
    <location>
        <begin position="57"/>
        <end position="69"/>
    </location>
</feature>
<dbReference type="Pfam" id="PF01693">
    <property type="entry name" value="Cauli_VI"/>
    <property type="match status" value="1"/>
</dbReference>
<dbReference type="Proteomes" id="UP000521943">
    <property type="component" value="Unassembled WGS sequence"/>
</dbReference>
<dbReference type="InterPro" id="IPR002156">
    <property type="entry name" value="RNaseH_domain"/>
</dbReference>
<dbReference type="InterPro" id="IPR050092">
    <property type="entry name" value="RNase_H"/>
</dbReference>
<comment type="caution">
    <text evidence="10">The sequence shown here is derived from an EMBL/GenBank/DDBJ whole genome shotgun (WGS) entry which is preliminary data.</text>
</comment>
<dbReference type="InterPro" id="IPR012337">
    <property type="entry name" value="RNaseH-like_sf"/>
</dbReference>
<name>A0A8H6HWU5_9AGAR</name>
<accession>A0A8H6HWU5</accession>
<dbReference type="GO" id="GO:0046872">
    <property type="term" value="F:metal ion binding"/>
    <property type="evidence" value="ECO:0007669"/>
    <property type="project" value="UniProtKB-KW"/>
</dbReference>
<feature type="region of interest" description="Disordered" evidence="8">
    <location>
        <begin position="268"/>
        <end position="292"/>
    </location>
</feature>
<evidence type="ECO:0000256" key="4">
    <source>
        <dbReference type="ARBA" id="ARBA00022722"/>
    </source>
</evidence>
<protein>
    <recommendedName>
        <fullName evidence="3">ribonuclease H</fullName>
        <ecNumber evidence="3">3.1.26.4</ecNumber>
    </recommendedName>
</protein>
<evidence type="ECO:0000313" key="10">
    <source>
        <dbReference type="EMBL" id="KAF6754361.1"/>
    </source>
</evidence>
<dbReference type="PANTHER" id="PTHR10642">
    <property type="entry name" value="RIBONUCLEASE H1"/>
    <property type="match status" value="1"/>
</dbReference>
<dbReference type="GO" id="GO:0003676">
    <property type="term" value="F:nucleic acid binding"/>
    <property type="evidence" value="ECO:0007669"/>
    <property type="project" value="InterPro"/>
</dbReference>
<evidence type="ECO:0000256" key="7">
    <source>
        <dbReference type="ARBA" id="ARBA00022801"/>
    </source>
</evidence>
<organism evidence="10 11">
    <name type="scientific">Ephemerocybe angulata</name>
    <dbReference type="NCBI Taxonomy" id="980116"/>
    <lineage>
        <taxon>Eukaryota</taxon>
        <taxon>Fungi</taxon>
        <taxon>Dikarya</taxon>
        <taxon>Basidiomycota</taxon>
        <taxon>Agaricomycotina</taxon>
        <taxon>Agaricomycetes</taxon>
        <taxon>Agaricomycetidae</taxon>
        <taxon>Agaricales</taxon>
        <taxon>Agaricineae</taxon>
        <taxon>Psathyrellaceae</taxon>
        <taxon>Ephemerocybe</taxon>
    </lineage>
</organism>
<feature type="region of interest" description="Disordered" evidence="8">
    <location>
        <begin position="1"/>
        <end position="25"/>
    </location>
</feature>
<evidence type="ECO:0000256" key="5">
    <source>
        <dbReference type="ARBA" id="ARBA00022723"/>
    </source>
</evidence>
<dbReference type="PROSITE" id="PS50879">
    <property type="entry name" value="RNASE_H_1"/>
    <property type="match status" value="1"/>
</dbReference>
<dbReference type="EC" id="3.1.26.4" evidence="3"/>
<dbReference type="Gene3D" id="3.30.420.10">
    <property type="entry name" value="Ribonuclease H-like superfamily/Ribonuclease H"/>
    <property type="match status" value="1"/>
</dbReference>
<dbReference type="Gene3D" id="3.40.970.10">
    <property type="entry name" value="Ribonuclease H1, N-terminal domain"/>
    <property type="match status" value="1"/>
</dbReference>